<evidence type="ECO:0000259" key="4">
    <source>
        <dbReference type="SMART" id="SM00967"/>
    </source>
</evidence>
<dbReference type="Pfam" id="PF00588">
    <property type="entry name" value="SpoU_methylase"/>
    <property type="match status" value="1"/>
</dbReference>
<dbReference type="Pfam" id="PF22435">
    <property type="entry name" value="MRM3-like_sub_bind"/>
    <property type="match status" value="1"/>
</dbReference>
<organism evidence="5 6">
    <name type="scientific">Secundilactobacillus kimchicus JCM 15530</name>
    <dbReference type="NCBI Taxonomy" id="1302272"/>
    <lineage>
        <taxon>Bacteria</taxon>
        <taxon>Bacillati</taxon>
        <taxon>Bacillota</taxon>
        <taxon>Bacilli</taxon>
        <taxon>Lactobacillales</taxon>
        <taxon>Lactobacillaceae</taxon>
        <taxon>Secundilactobacillus</taxon>
    </lineage>
</organism>
<comment type="caution">
    <text evidence="5">The sequence shown here is derived from an EMBL/GenBank/DDBJ whole genome shotgun (WGS) entry which is preliminary data.</text>
</comment>
<dbReference type="AlphaFoldDB" id="A0A0R1HQZ4"/>
<dbReference type="InterPro" id="IPR013123">
    <property type="entry name" value="SpoU_subst-bd"/>
</dbReference>
<dbReference type="SUPFAM" id="SSF75217">
    <property type="entry name" value="alpha/beta knot"/>
    <property type="match status" value="1"/>
</dbReference>
<dbReference type="GO" id="GO:0008173">
    <property type="term" value="F:RNA methyltransferase activity"/>
    <property type="evidence" value="ECO:0007669"/>
    <property type="project" value="InterPro"/>
</dbReference>
<dbReference type="EMBL" id="AZCX01000001">
    <property type="protein sequence ID" value="KRK49237.1"/>
    <property type="molecule type" value="Genomic_DNA"/>
</dbReference>
<keyword evidence="6" id="KW-1185">Reference proteome</keyword>
<dbReference type="InterPro" id="IPR051259">
    <property type="entry name" value="rRNA_Methyltransferase"/>
</dbReference>
<evidence type="ECO:0000313" key="5">
    <source>
        <dbReference type="EMBL" id="KRK49237.1"/>
    </source>
</evidence>
<dbReference type="GO" id="GO:0006396">
    <property type="term" value="P:RNA processing"/>
    <property type="evidence" value="ECO:0007669"/>
    <property type="project" value="InterPro"/>
</dbReference>
<dbReference type="CDD" id="cd18095">
    <property type="entry name" value="SpoU-like_rRNA-MTase"/>
    <property type="match status" value="1"/>
</dbReference>
<dbReference type="InterPro" id="IPR001537">
    <property type="entry name" value="SpoU_MeTrfase"/>
</dbReference>
<dbReference type="PATRIC" id="fig|1302272.5.peg.156"/>
<proteinExistence type="inferred from homology"/>
<evidence type="ECO:0000313" key="6">
    <source>
        <dbReference type="Proteomes" id="UP000050911"/>
    </source>
</evidence>
<reference evidence="5 6" key="1">
    <citation type="journal article" date="2015" name="Genome Announc.">
        <title>Expanding the biotechnology potential of lactobacilli through comparative genomics of 213 strains and associated genera.</title>
        <authorList>
            <person name="Sun Z."/>
            <person name="Harris H.M."/>
            <person name="McCann A."/>
            <person name="Guo C."/>
            <person name="Argimon S."/>
            <person name="Zhang W."/>
            <person name="Yang X."/>
            <person name="Jeffery I.B."/>
            <person name="Cooney J.C."/>
            <person name="Kagawa T.F."/>
            <person name="Liu W."/>
            <person name="Song Y."/>
            <person name="Salvetti E."/>
            <person name="Wrobel A."/>
            <person name="Rasinkangas P."/>
            <person name="Parkhill J."/>
            <person name="Rea M.C."/>
            <person name="O'Sullivan O."/>
            <person name="Ritari J."/>
            <person name="Douillard F.P."/>
            <person name="Paul Ross R."/>
            <person name="Yang R."/>
            <person name="Briner A.E."/>
            <person name="Felis G.E."/>
            <person name="de Vos W.M."/>
            <person name="Barrangou R."/>
            <person name="Klaenhammer T.R."/>
            <person name="Caufield P.W."/>
            <person name="Cui Y."/>
            <person name="Zhang H."/>
            <person name="O'Toole P.W."/>
        </authorList>
    </citation>
    <scope>NUCLEOTIDE SEQUENCE [LARGE SCALE GENOMIC DNA]</scope>
    <source>
        <strain evidence="5 6">JCM 15530</strain>
    </source>
</reference>
<dbReference type="InterPro" id="IPR029064">
    <property type="entry name" value="Ribosomal_eL30-like_sf"/>
</dbReference>
<dbReference type="RefSeq" id="WP_056941650.1">
    <property type="nucleotide sequence ID" value="NZ_AZCX01000001.1"/>
</dbReference>
<dbReference type="GO" id="GO:0003723">
    <property type="term" value="F:RNA binding"/>
    <property type="evidence" value="ECO:0007669"/>
    <property type="project" value="InterPro"/>
</dbReference>
<dbReference type="SMART" id="SM00967">
    <property type="entry name" value="SpoU_sub_bind"/>
    <property type="match status" value="1"/>
</dbReference>
<evidence type="ECO:0000256" key="2">
    <source>
        <dbReference type="ARBA" id="ARBA00022603"/>
    </source>
</evidence>
<dbReference type="PANTHER" id="PTHR43191:SF2">
    <property type="entry name" value="RRNA METHYLTRANSFERASE 3, MITOCHONDRIAL"/>
    <property type="match status" value="1"/>
</dbReference>
<dbReference type="PANTHER" id="PTHR43191">
    <property type="entry name" value="RRNA METHYLTRANSFERASE 3"/>
    <property type="match status" value="1"/>
</dbReference>
<dbReference type="InterPro" id="IPR029026">
    <property type="entry name" value="tRNA_m1G_MTases_N"/>
</dbReference>
<dbReference type="GO" id="GO:0005737">
    <property type="term" value="C:cytoplasm"/>
    <property type="evidence" value="ECO:0007669"/>
    <property type="project" value="UniProtKB-ARBA"/>
</dbReference>
<dbReference type="Proteomes" id="UP000050911">
    <property type="component" value="Unassembled WGS sequence"/>
</dbReference>
<dbReference type="SUPFAM" id="SSF55315">
    <property type="entry name" value="L30e-like"/>
    <property type="match status" value="1"/>
</dbReference>
<accession>A0A0R1HQZ4</accession>
<keyword evidence="3" id="KW-0808">Transferase</keyword>
<sequence>MREKITSTQNARVKRWQHLTTKKGHQKYQAYLIEGWHTVGDAIQAGRPLTAIIGTHEQLTNHGAVLPDSVDQFEVSADIVKKLSDTVTPQGIFAVVTISETATVTPEKATGGWLLLDHVADPGNIGTMVRTADAAGFSGVVFGHGTSSQYNPKVIRAMQGSQFHISLVAGDLGDWIARFKERELAVYGSALNPAAKDYRTVSPTTTFAIIMGNEGQGMTADLLAETTANLYIPIKGQAESLNVGVAAGVLMFQLNSHLLD</sequence>
<dbReference type="GO" id="GO:0032259">
    <property type="term" value="P:methylation"/>
    <property type="evidence" value="ECO:0007669"/>
    <property type="project" value="UniProtKB-KW"/>
</dbReference>
<dbReference type="Gene3D" id="3.30.1330.30">
    <property type="match status" value="1"/>
</dbReference>
<dbReference type="InterPro" id="IPR029028">
    <property type="entry name" value="Alpha/beta_knot_MTases"/>
</dbReference>
<dbReference type="Gene3D" id="3.40.1280.10">
    <property type="match status" value="1"/>
</dbReference>
<evidence type="ECO:0000256" key="1">
    <source>
        <dbReference type="ARBA" id="ARBA00007228"/>
    </source>
</evidence>
<protein>
    <submittedName>
        <fullName evidence="5">rRNA methylase</fullName>
    </submittedName>
</protein>
<dbReference type="STRING" id="1302272.FC96_GL000158"/>
<evidence type="ECO:0000256" key="3">
    <source>
        <dbReference type="ARBA" id="ARBA00022679"/>
    </source>
</evidence>
<feature type="domain" description="RNA 2-O ribose methyltransferase substrate binding" evidence="4">
    <location>
        <begin position="32"/>
        <end position="102"/>
    </location>
</feature>
<gene>
    <name evidence="5" type="ORF">FC96_GL000158</name>
</gene>
<comment type="similarity">
    <text evidence="1">Belongs to the class IV-like SAM-binding methyltransferase superfamily. RNA methyltransferase TrmH family.</text>
</comment>
<name>A0A0R1HQZ4_9LACO</name>
<dbReference type="InterPro" id="IPR053888">
    <property type="entry name" value="MRM3-like_sub_bind"/>
</dbReference>
<dbReference type="OrthoDB" id="9785673at2"/>
<keyword evidence="2 5" id="KW-0489">Methyltransferase</keyword>